<sequence length="3885" mass="421205">MKKKMFIAALILSANLYSAEMSNYSFDGNKLNIGNKQIITQTVKKDGDSYILNGEFSFQGLVIGFENGVLTDKGLDISLNKEVVYKNYKLNIKNILISDKTIVNMSVNVGDREILVETDEKFSYFKFENSVINLDGFEIALENMKLSKEGLILKGEIFLPQLGEGAKTNISLNVNSDETYNGEIGNFKFSYNGENYEILNSDFSSNGLSLNSISKDKVVNFLIATSGVKIVDINSYNGVFNYNNFKIAYKKDNGKMYGILKVGENYIKLLNIETSGDKITKIGGFDISKFKIGDVVLNIKSLEITEAGLKLDGEVNGIETEIIVDNSGNLVSYTFSKKSYDIEYNGVKLNLTNLKFRNSGIDSNFNVKLGDNSLNGEINITESDINITKLNSSKIELNGVDFRIKNMDISKNGVVLNLDGNLASKLGGGKIVVDNLVIGNNGEITANDIKVENLSINGKEINLISAKIDKEAIYLKGYSFNSVINLKISRESVGVDEVGIDTKYEVGGYILKATSKYVKDDKVIVNGLLYLPDNLGVVELKNVEFDLNGKLLSNVDLSLNEIELDGYRVNIAGSYLDKDGVHLSGLLKLKDGGMLNLSELSINSDGDYIGKVSAQNISINGFEITGNGIIENGNISLAGIGKYGELTFNLNRLDYKNGKLENLDIQVRNYSFAGQNLDILSANFNKNGLEIKGVVRLSDEFSGNKIDVSGIFDKNGNLKIDYQRLEDKTLTYNGKSYENVEVVVKDNSIILTGEVQGLGFKNLIITKNGVSVETVSYKGKMNIKGYSIYVNSLYNNFDGSKSLDGYLILPNGVRAEINSLKLDNENNIIGEARVELSKINLNGYTVEVENCIFSNNGLKIAGTIDNRFHANLSIDYSGKVEGDLKLDSVSINGWSFENLSGSYNNGEMILNGSLNYFGTILKVENVILSKDLVSGKLILNKLNLYGLNIDVINAKLENGVVDINGKANYNGAEILLNLEADSNGAVKGNGSVKDLEYKGYKVNVYDLSATNDNLLIKGEIETETGKTGINMEFSSNGVKIKEISYATKGIIELSNGYSIEVEEAKVIDGKNSSIKGRVLIDGVGEIEVENLIIDLSNRIVKEGIIKDTNLNIGNGVLKLAGIKFDNNGVEIGSANYILNGASYRLSDFKVDRESGISGTISGENILFGGYTLKEFNGKLTNEKIVLNGTFKGITIKELEYNFKLKKFAFKSLNILTEIEYEGFKLHSVTLSFVNNKLNIKGDLELPESLTVASSMLKRGVTRGITTNKNKFSLNIVVDNDNSYRIELKNIPNLKYKGGVFEVTESYIDKDGITLTGKYNKNGNELKVAKLKIFKDGTIKFENIQYSGEKTINGYTLKIKDSTVDSNGNILINGAVVIDGVGEIEIQNLTITPSNEILVAGKIVAENLKIGGYNLAVKSGEFGKDGLTIISGELSNGNMSAEIERLTINRDGDYSGVVLIENLVYKGYKLSQFKGEFKNGIIIASGVKIEAGKAEIAINNLKIENGTVTIDKFRVGYYKLANLDMKVDNIKFVNGKIQFSGEADTTNGVLLFSNISISKSGDYSGKIEIKDFSYRNMKLESIKASITKDGVILNGILNSGNIQYEIAKLKVSKSGVELLDSIAIKGDTVIGGFPIKVEKIAYNKDGLKVINGELKLPNGMGAVKIVNLKVNPKTDKIVDELEINANLINLGGYSVNLKSVKLTDKGVVATGDFAYKGNKVYVKNLLITGDGKVTGDIGALDISAGALTIRSANTKITEDGFKIDGNVEFAGVVDGKISVKNLVITKKGDISVESINSDRLEVKGVIVENANLSFDKTGLNISGNLKIGDGYAKIERLTITKDGDIAGELALNSINYKGKTLEVARAIFTNSGVEIWGTYRDGGRVVDVEKLTVNKSGITDGIVDYKDIININGYSVLVKDSKYNFANNSFEVAGDIILPEIGKVEISNLNISFDGSKIIGEAEINAKELKLDGYTVEISKAKLNNSGFILEKGEVLFKNGVIGTINDLEIYENGDFNGDVAISNILLNGVEIKTVEAFISNREGIVLNGEAKLPKEFGNGKIEVVNVKLNREGILEKGKVIANSIAYKGFALENFNLEFGYGNLYLSGAVNSKYGKFAIEDLAIGKTVATEVNLSATNIGIDGLKMDIVKAKLTDDGIQITAKNSFIEIKDMIITKDGLKLVNAKVTNIEVADIFKLENAEVSYDSVKGLTLWSNISINSKYGAIKSQIENVKITENGLESFNLETEADLDINGTKLTIEKIKLDKNRIIAYNSTLEGKIFNGGKTTLKELRIDKDGNIYSKIADSYLNIEGYKVFVDSVEFTNNYLKVENAGVELADNAGTITLKNLDVDFNGKLLKRAEFTVAELKLKGMTLNNVDLAFSQDGLEITNGKLIFDKLGGEFTIDSLKVGKDKRLSGKLNLNSMNYKGFNLTNATVEYENNRFVMSDVELSTNTTKIKLKELSFNLNGEVELTDNIVEVAGNIIKVSNFAINSEGIEGTGEIDLDSKVVNGKIKIENMKIGHDGRVYGKVIVSNMKVNDMNLKLASSEFVGDGIVLNGELISAGMAYKVVNLKISKDGVQLLGAVSVSGDSVIAGYPVQVENVSYDSTGKIAIINGILKLPNNVGVFKINSLKLNTETGEIVEEAEVSGKIATFNGYKVELSKLRFDNSGFYMSGDILFPYGTIAKAENIKVTPEGEISGKISAENIKFNGYEVKSTAIEVKDREFILSGDMKLPGNVDGTIKLKGLHIGFNGKVKVDSFVATGLKAYGSEINVTNVSFDDTGLKLAGDIKLPETVGGAKAELKNLHILRDGTFVGNISVGKVNYKNSSIEIETANFSNEYLILSGKLANNSAGELTVKRLMVARTGKVSFDEISYQGTVNVSGYPVYITSSVYNPSEGAYTINGELNLNGGIVKINNLQVDTLGADAKIVKAGEIEIGNINIGRTLIKSTKAVLDKDGVKLDAKFIVDGVGEFEGKDILIKPDGTYEGELTAKDIKVRGYKLDVVSVKLNNNGFAINGQLTIPKEYGAGVIALNNLQLDYNGGFEEIAVALNNIEVSGYNLKNATFYFNRDNGMVINATLKVPNNGLVSIENIELTSDMKLRGGKAAVKDIKVGSSVIKVVSINFVKEGIELAGDFERENSDGTNLKIGVEKVLVAKSGIDVSGAYIKNAKLGDFTVSIDKFDFTDKDGMILDGTIVLPKSAGNGIVMVKGIRIDGAKNFSIDEISAGHITIGNYVIKNVKLTFINNELNLAGDGYVETGNGTVTYGVDNILISKSDIAIDKLTIQNVDIDGYHFDVNNFSFKENKLYLSIKGGLPYGVVIGVKNLIIGKDSFDLDGMSVENLKVGDWKVDVKEISYIKGKFLLDSRIKLPKTVGGNTAKLKIELSKESMAVNAAINKITVGDYSIAIRNIGYKDGEFILAGTVKIPGSYGYLTGNIDNMIITKDGFSNGVVSIGADLNIKGLKLYLNQAKLTTDGVVIEYAKFAVAHISDIELGAGIGVKNLVINYNGDIDGELVGASVKIGGFAVGFENAKLKSTGISIVKAGIMLPSPFNTGVSVKNLIINGNGITMQGGKVSLPNITVGGYNLSGISAEFAYTPVGWRVVGDGVLGIPGYFDVEVGFIAEKDGLKQLSAKSSALMIPLGNTGFEISNMGLGVDLTKYRAVGIVKVSAYGTLEPVVDKGIIKTLEGDLTLDISTNGTAKGTKLEGRGDVTIVGFPMADAGVAIDYYGVYGDGELDPFGLGALSVKGDFKVLYTGQVYMKNSGNLTILGRNFVNTSMELKYDDSFYMFAKAGIDVPLKGKVLWSRFDFSTKFDGKFGVYPRTEYKGGYAKGDAHGTQYMRLGFIHMSPSMKMDFYANSNRLDFNSRLVDIRWSRGHYPRLSFF</sequence>
<reference evidence="2 3" key="1">
    <citation type="submission" date="2022-11" db="EMBL/GenBank/DDBJ databases">
        <title>Haliovirga abyssi gen. nov., sp. nov., a mesophilic fermentative bacterium isolated from the Iheya North hydrothermal field and the proposal of Haliovirgaceae fam. nov.</title>
        <authorList>
            <person name="Miyazaki U."/>
            <person name="Tame A."/>
            <person name="Miyazaki J."/>
            <person name="Takai K."/>
            <person name="Sawayama S."/>
            <person name="Kitajima M."/>
            <person name="Okamoto A."/>
            <person name="Nakagawa S."/>
        </authorList>
    </citation>
    <scope>NUCLEOTIDE SEQUENCE [LARGE SCALE GENOMIC DNA]</scope>
    <source>
        <strain evidence="2 3">IC12</strain>
    </source>
</reference>
<accession>A0AAU9DZN6</accession>
<dbReference type="InterPro" id="IPR006626">
    <property type="entry name" value="PbH1"/>
</dbReference>
<gene>
    <name evidence="2" type="ORF">HLVA_00390</name>
</gene>
<feature type="chain" id="PRO_5043897059" description="Autotransporter domain-containing protein" evidence="1">
    <location>
        <begin position="20"/>
        <end position="3885"/>
    </location>
</feature>
<keyword evidence="3" id="KW-1185">Reference proteome</keyword>
<dbReference type="Proteomes" id="UP001321582">
    <property type="component" value="Chromosome"/>
</dbReference>
<evidence type="ECO:0000313" key="2">
    <source>
        <dbReference type="EMBL" id="BDU49470.1"/>
    </source>
</evidence>
<dbReference type="SMART" id="SM00710">
    <property type="entry name" value="PbH1"/>
    <property type="match status" value="12"/>
</dbReference>
<feature type="signal peptide" evidence="1">
    <location>
        <begin position="1"/>
        <end position="19"/>
    </location>
</feature>
<dbReference type="KEGG" id="haby:HLVA_00390"/>
<evidence type="ECO:0008006" key="4">
    <source>
        <dbReference type="Google" id="ProtNLM"/>
    </source>
</evidence>
<evidence type="ECO:0000256" key="1">
    <source>
        <dbReference type="SAM" id="SignalP"/>
    </source>
</evidence>
<dbReference type="RefSeq" id="WP_307904428.1">
    <property type="nucleotide sequence ID" value="NZ_AP027059.1"/>
</dbReference>
<protein>
    <recommendedName>
        <fullName evidence="4">Autotransporter domain-containing protein</fullName>
    </recommendedName>
</protein>
<organism evidence="2 3">
    <name type="scientific">Haliovirga abyssi</name>
    <dbReference type="NCBI Taxonomy" id="2996794"/>
    <lineage>
        <taxon>Bacteria</taxon>
        <taxon>Fusobacteriati</taxon>
        <taxon>Fusobacteriota</taxon>
        <taxon>Fusobacteriia</taxon>
        <taxon>Fusobacteriales</taxon>
        <taxon>Haliovirgaceae</taxon>
        <taxon>Haliovirga</taxon>
    </lineage>
</organism>
<name>A0AAU9DZN6_9FUSO</name>
<proteinExistence type="predicted"/>
<keyword evidence="1" id="KW-0732">Signal</keyword>
<evidence type="ECO:0000313" key="3">
    <source>
        <dbReference type="Proteomes" id="UP001321582"/>
    </source>
</evidence>
<dbReference type="EMBL" id="AP027059">
    <property type="protein sequence ID" value="BDU49470.1"/>
    <property type="molecule type" value="Genomic_DNA"/>
</dbReference>